<dbReference type="STRING" id="240159.A0A4V6XZ51"/>
<evidence type="ECO:0000313" key="5">
    <source>
        <dbReference type="EMBL" id="TKS92902.1"/>
    </source>
</evidence>
<dbReference type="GO" id="GO:0016020">
    <property type="term" value="C:membrane"/>
    <property type="evidence" value="ECO:0007669"/>
    <property type="project" value="UniProtKB-SubCell"/>
</dbReference>
<dbReference type="Proteomes" id="UP000298787">
    <property type="component" value="Chromosome 24"/>
</dbReference>
<dbReference type="Gene3D" id="2.60.40.60">
    <property type="entry name" value="Cadherins"/>
    <property type="match status" value="1"/>
</dbReference>
<evidence type="ECO:0000256" key="2">
    <source>
        <dbReference type="ARBA" id="ARBA00023136"/>
    </source>
</evidence>
<dbReference type="Pfam" id="PF08266">
    <property type="entry name" value="Cadherin_2"/>
    <property type="match status" value="1"/>
</dbReference>
<dbReference type="SUPFAM" id="SSF49313">
    <property type="entry name" value="Cadherin-like"/>
    <property type="match status" value="1"/>
</dbReference>
<dbReference type="InterPro" id="IPR013164">
    <property type="entry name" value="Cadherin_N"/>
</dbReference>
<evidence type="ECO:0000256" key="1">
    <source>
        <dbReference type="ARBA" id="ARBA00004370"/>
    </source>
</evidence>
<evidence type="ECO:0000259" key="4">
    <source>
        <dbReference type="Pfam" id="PF08266"/>
    </source>
</evidence>
<reference evidence="5 6" key="1">
    <citation type="submission" date="2019-01" db="EMBL/GenBank/DDBJ databases">
        <title>Genome Assembly of Collichthys lucidus.</title>
        <authorList>
            <person name="Cai M."/>
            <person name="Xiao S."/>
        </authorList>
    </citation>
    <scope>NUCLEOTIDE SEQUENCE [LARGE SCALE GENOMIC DNA]</scope>
    <source>
        <strain evidence="5">JT15FE1705JMU</strain>
        <tissue evidence="5">Muscle</tissue>
    </source>
</reference>
<dbReference type="AlphaFoldDB" id="A0A4V6XZ51"/>
<organism evidence="5 6">
    <name type="scientific">Collichthys lucidus</name>
    <name type="common">Big head croaker</name>
    <name type="synonym">Sciaena lucida</name>
    <dbReference type="NCBI Taxonomy" id="240159"/>
    <lineage>
        <taxon>Eukaryota</taxon>
        <taxon>Metazoa</taxon>
        <taxon>Chordata</taxon>
        <taxon>Craniata</taxon>
        <taxon>Vertebrata</taxon>
        <taxon>Euteleostomi</taxon>
        <taxon>Actinopterygii</taxon>
        <taxon>Neopterygii</taxon>
        <taxon>Teleostei</taxon>
        <taxon>Neoteleostei</taxon>
        <taxon>Acanthomorphata</taxon>
        <taxon>Eupercaria</taxon>
        <taxon>Sciaenidae</taxon>
        <taxon>Collichthys</taxon>
    </lineage>
</organism>
<dbReference type="CDD" id="cd11304">
    <property type="entry name" value="Cadherin_repeat"/>
    <property type="match status" value="1"/>
</dbReference>
<name>A0A4V6XZ51_COLLU</name>
<evidence type="ECO:0000313" key="6">
    <source>
        <dbReference type="Proteomes" id="UP000298787"/>
    </source>
</evidence>
<keyword evidence="6" id="KW-1185">Reference proteome</keyword>
<dbReference type="InterPro" id="IPR015919">
    <property type="entry name" value="Cadherin-like_sf"/>
</dbReference>
<keyword evidence="3" id="KW-0325">Glycoprotein</keyword>
<gene>
    <name evidence="5" type="ORF">D9C73_027111</name>
</gene>
<sequence length="101" mass="11364">MRTTGAVDYLYYCMLILQFVHQPAAKQVLRYRLAEEGPADVRVGNVAADLGIVAGSGEVTFTLESGSDFFKIDNITGELTTNERRIDREKLQQCQMIFDEN</sequence>
<keyword evidence="2" id="KW-0472">Membrane</keyword>
<dbReference type="GO" id="GO:0005509">
    <property type="term" value="F:calcium ion binding"/>
    <property type="evidence" value="ECO:0007669"/>
    <property type="project" value="InterPro"/>
</dbReference>
<accession>A0A4V6XZ51</accession>
<comment type="subcellular location">
    <subcellularLocation>
        <location evidence="1">Membrane</location>
    </subcellularLocation>
</comment>
<evidence type="ECO:0000256" key="3">
    <source>
        <dbReference type="ARBA" id="ARBA00023180"/>
    </source>
</evidence>
<proteinExistence type="predicted"/>
<feature type="domain" description="Cadherin N-terminal" evidence="4">
    <location>
        <begin position="29"/>
        <end position="91"/>
    </location>
</feature>
<dbReference type="EMBL" id="CM014101">
    <property type="protein sequence ID" value="TKS92902.1"/>
    <property type="molecule type" value="Genomic_DNA"/>
</dbReference>
<protein>
    <submittedName>
        <fullName evidence="5">Protocadherin-7 Brain-heart protocadherin</fullName>
    </submittedName>
</protein>